<protein>
    <submittedName>
        <fullName evidence="2">Uncharacterized protein</fullName>
    </submittedName>
</protein>
<evidence type="ECO:0000313" key="2">
    <source>
        <dbReference type="EMBL" id="MEJ8643401.1"/>
    </source>
</evidence>
<feature type="region of interest" description="Disordered" evidence="1">
    <location>
        <begin position="225"/>
        <end position="262"/>
    </location>
</feature>
<gene>
    <name evidence="2" type="ORF">WKI68_22365</name>
</gene>
<evidence type="ECO:0000256" key="1">
    <source>
        <dbReference type="SAM" id="MobiDB-lite"/>
    </source>
</evidence>
<feature type="region of interest" description="Disordered" evidence="1">
    <location>
        <begin position="1"/>
        <end position="25"/>
    </location>
</feature>
<dbReference type="Proteomes" id="UP001382904">
    <property type="component" value="Unassembled WGS sequence"/>
</dbReference>
<organism evidence="2 3">
    <name type="scientific">Streptomyces caledonius</name>
    <dbReference type="NCBI Taxonomy" id="3134107"/>
    <lineage>
        <taxon>Bacteria</taxon>
        <taxon>Bacillati</taxon>
        <taxon>Actinomycetota</taxon>
        <taxon>Actinomycetes</taxon>
        <taxon>Kitasatosporales</taxon>
        <taxon>Streptomycetaceae</taxon>
        <taxon>Streptomyces</taxon>
    </lineage>
</organism>
<keyword evidence="3" id="KW-1185">Reference proteome</keyword>
<dbReference type="EMBL" id="JBBKAM010000002">
    <property type="protein sequence ID" value="MEJ8643401.1"/>
    <property type="molecule type" value="Genomic_DNA"/>
</dbReference>
<accession>A0ABU8U778</accession>
<feature type="compositionally biased region" description="Basic residues" evidence="1">
    <location>
        <begin position="231"/>
        <end position="240"/>
    </location>
</feature>
<reference evidence="2 3" key="1">
    <citation type="submission" date="2024-03" db="EMBL/GenBank/DDBJ databases">
        <title>Novel Streptomyces species of biotechnological and ecological value are a feature of Machair soil.</title>
        <authorList>
            <person name="Prole J.R."/>
            <person name="Goodfellow M."/>
            <person name="Allenby N."/>
            <person name="Ward A.C."/>
        </authorList>
    </citation>
    <scope>NUCLEOTIDE SEQUENCE [LARGE SCALE GENOMIC DNA]</scope>
    <source>
        <strain evidence="2 3">MS1.HAVA.3</strain>
    </source>
</reference>
<sequence length="417" mass="44421">MSSPSPSPSPAPRSPAPRWPGYRAEPACDDPARSLVFPAPVPAELRALGDEVRAADWPVRLAFRSSRIALLDTLCRWQTLRALAYVHLLAARTGDERLPADLRVVPGPETAGDPGLPELLARLERAAAGLPADLLDAVVCDSGGLLADNRFAASVLAAGLTADSRPGDPDEAVSRAVVLTSYWYEVPELRGAPALAWSANLFVRSWLGWSRRFVYGDPAGGIGITSDPARPARRRPHSRSGRGPCWTASSGAREQPRDLDRLRRERPALRAVLRRGARADRGAAALGAPGRLGLVRHPAPRPAGVPRPLGRRARGHDAVPARLLARRGSPDGGLAAAGDRGCGAHRAARHRLAVRAAAPGTEVSFTANASVLAGKLSVFTRDADGGDAGPRRFTRPAETKMYPTLPPTYVNPFYERP</sequence>
<name>A0ABU8U778_9ACTN</name>
<feature type="region of interest" description="Disordered" evidence="1">
    <location>
        <begin position="291"/>
        <end position="316"/>
    </location>
</feature>
<feature type="compositionally biased region" description="Pro residues" evidence="1">
    <location>
        <begin position="1"/>
        <end position="18"/>
    </location>
</feature>
<evidence type="ECO:0000313" key="3">
    <source>
        <dbReference type="Proteomes" id="UP001382904"/>
    </source>
</evidence>
<proteinExistence type="predicted"/>
<comment type="caution">
    <text evidence="2">The sequence shown here is derived from an EMBL/GenBank/DDBJ whole genome shotgun (WGS) entry which is preliminary data.</text>
</comment>